<sequence>MQSELHRHAQLQELTTYYHHAKDSFPLPSAEAQAEQQRLQEIYHSMRKKHKQRKLQKTEREGAAAAAAAQQTPIKEETA</sequence>
<accession>S9TEZ9</accession>
<evidence type="ECO:0000313" key="3">
    <source>
        <dbReference type="Proteomes" id="UP000015354"/>
    </source>
</evidence>
<feature type="compositionally biased region" description="Basic residues" evidence="1">
    <location>
        <begin position="46"/>
        <end position="55"/>
    </location>
</feature>
<keyword evidence="3" id="KW-1185">Reference proteome</keyword>
<dbReference type="Proteomes" id="UP000015354">
    <property type="component" value="Unassembled WGS sequence"/>
</dbReference>
<gene>
    <name evidence="2" type="ORF">STCU_11961</name>
</gene>
<protein>
    <submittedName>
        <fullName evidence="2">Uncharacterized protein</fullName>
    </submittedName>
</protein>
<proteinExistence type="predicted"/>
<dbReference type="EMBL" id="ATMH01012013">
    <property type="protein sequence ID" value="EPY15514.1"/>
    <property type="molecule type" value="Genomic_DNA"/>
</dbReference>
<organism evidence="2 3">
    <name type="scientific">Strigomonas culicis</name>
    <dbReference type="NCBI Taxonomy" id="28005"/>
    <lineage>
        <taxon>Eukaryota</taxon>
        <taxon>Discoba</taxon>
        <taxon>Euglenozoa</taxon>
        <taxon>Kinetoplastea</taxon>
        <taxon>Metakinetoplastina</taxon>
        <taxon>Trypanosomatida</taxon>
        <taxon>Trypanosomatidae</taxon>
        <taxon>Strigomonadinae</taxon>
        <taxon>Strigomonas</taxon>
    </lineage>
</organism>
<reference evidence="2 3" key="1">
    <citation type="journal article" date="2013" name="PLoS ONE">
        <title>Predicting the Proteins of Angomonas deanei, Strigomonas culicis and Their Respective Endosymbionts Reveals New Aspects of the Trypanosomatidae Family.</title>
        <authorList>
            <person name="Motta M.C."/>
            <person name="Martins A.C."/>
            <person name="de Souza S.S."/>
            <person name="Catta-Preta C.M."/>
            <person name="Silva R."/>
            <person name="Klein C.C."/>
            <person name="de Almeida L.G."/>
            <person name="de Lima Cunha O."/>
            <person name="Ciapina L.P."/>
            <person name="Brocchi M."/>
            <person name="Colabardini A.C."/>
            <person name="de Araujo Lima B."/>
            <person name="Machado C.R."/>
            <person name="de Almeida Soares C.M."/>
            <person name="Probst C.M."/>
            <person name="de Menezes C.B."/>
            <person name="Thompson C.E."/>
            <person name="Bartholomeu D.C."/>
            <person name="Gradia D.F."/>
            <person name="Pavoni D.P."/>
            <person name="Grisard E.C."/>
            <person name="Fantinatti-Garboggini F."/>
            <person name="Marchini F.K."/>
            <person name="Rodrigues-Luiz G.F."/>
            <person name="Wagner G."/>
            <person name="Goldman G.H."/>
            <person name="Fietto J.L."/>
            <person name="Elias M.C."/>
            <person name="Goldman M.H."/>
            <person name="Sagot M.F."/>
            <person name="Pereira M."/>
            <person name="Stoco P.H."/>
            <person name="de Mendonca-Neto R.P."/>
            <person name="Teixeira S.M."/>
            <person name="Maciel T.E."/>
            <person name="de Oliveira Mendes T.A."/>
            <person name="Urmenyi T.P."/>
            <person name="de Souza W."/>
            <person name="Schenkman S."/>
            <person name="de Vasconcelos A.T."/>
        </authorList>
    </citation>
    <scope>NUCLEOTIDE SEQUENCE [LARGE SCALE GENOMIC DNA]</scope>
</reference>
<comment type="caution">
    <text evidence="2">The sequence shown here is derived from an EMBL/GenBank/DDBJ whole genome shotgun (WGS) entry which is preliminary data.</text>
</comment>
<name>S9TEZ9_9TRYP</name>
<evidence type="ECO:0000256" key="1">
    <source>
        <dbReference type="SAM" id="MobiDB-lite"/>
    </source>
</evidence>
<evidence type="ECO:0000313" key="2">
    <source>
        <dbReference type="EMBL" id="EPY15514.1"/>
    </source>
</evidence>
<dbReference type="AlphaFoldDB" id="S9TEZ9"/>
<feature type="region of interest" description="Disordered" evidence="1">
    <location>
        <begin position="46"/>
        <end position="79"/>
    </location>
</feature>